<reference evidence="4 5" key="1">
    <citation type="journal article" date="2017" name="BMC Genomics">
        <title>Comparative genomic and phylogenomic analyses of the Bifidobacteriaceae family.</title>
        <authorList>
            <person name="Lugli G.A."/>
            <person name="Milani C."/>
            <person name="Turroni F."/>
            <person name="Duranti S."/>
            <person name="Mancabelli L."/>
            <person name="Mangifesta M."/>
            <person name="Ferrario C."/>
            <person name="Modesto M."/>
            <person name="Mattarelli P."/>
            <person name="Jiri K."/>
            <person name="van Sinderen D."/>
            <person name="Ventura M."/>
        </authorList>
    </citation>
    <scope>NUCLEOTIDE SEQUENCE [LARGE SCALE GENOMIC DNA]</scope>
    <source>
        <strain evidence="4 5">DSM 24744</strain>
    </source>
</reference>
<evidence type="ECO:0000256" key="1">
    <source>
        <dbReference type="ARBA" id="ARBA00022676"/>
    </source>
</evidence>
<keyword evidence="1" id="KW-0328">Glycosyltransferase</keyword>
<accession>A0A261ERW2</accession>
<sequence>MTLDDSQAAARIDFSTLSLDELRAMDPLQGRKLRIGIICPYSMEYPGGVQFHILDFAEELMERGHYVQVLAPGRRTKDMPLWVQTTGTSFTIPFNGSVAHLSFFGTAGMRTRRWIRQGKFDIVHLHEPEVPSLSHKALRPGFKHPPYVATFHASFDTYPKTLEMFENYLRHRTSAISQAICVSPSSWRIAQHYLDTSIPVHIIPNGVQTQYFSQATPNPAWQGTTSAPTIGFLGRMGEERKGFRVFAEAMRHILKFYPHARFLCAGDGEEAARKILSSIDGKLVDHVEFLGRISDDDKARFYKSLTMYIAPQTGGESFGIVLVEAMAAGCPVVASDLEAFKDVSENGKDVNLFLAGQSKSLAQNVIGLLANKPVLDELGQKGQARSLTYEWDRVDVELLDVYAKALGEQEGSDVLEESLNATSTGHARRRGRFSARLD</sequence>
<evidence type="ECO:0000313" key="5">
    <source>
        <dbReference type="Proteomes" id="UP000216454"/>
    </source>
</evidence>
<dbReference type="PANTHER" id="PTHR45947">
    <property type="entry name" value="SULFOQUINOVOSYL TRANSFERASE SQD2"/>
    <property type="match status" value="1"/>
</dbReference>
<dbReference type="Proteomes" id="UP000216454">
    <property type="component" value="Unassembled WGS sequence"/>
</dbReference>
<dbReference type="EMBL" id="MWWQ01000014">
    <property type="protein sequence ID" value="OZG49581.1"/>
    <property type="molecule type" value="Genomic_DNA"/>
</dbReference>
<evidence type="ECO:0000259" key="3">
    <source>
        <dbReference type="Pfam" id="PF13439"/>
    </source>
</evidence>
<dbReference type="InterPro" id="IPR050194">
    <property type="entry name" value="Glycosyltransferase_grp1"/>
</dbReference>
<feature type="domain" description="Glycosyltransferase subfamily 4-like N-terminal" evidence="3">
    <location>
        <begin position="46"/>
        <end position="210"/>
    </location>
</feature>
<evidence type="ECO:0000313" key="4">
    <source>
        <dbReference type="EMBL" id="OZG49581.1"/>
    </source>
</evidence>
<dbReference type="SUPFAM" id="SSF53756">
    <property type="entry name" value="UDP-Glycosyltransferase/glycogen phosphorylase"/>
    <property type="match status" value="1"/>
</dbReference>
<organism evidence="4 5">
    <name type="scientific">Pseudoscardovia suis</name>
    <dbReference type="NCBI Taxonomy" id="987063"/>
    <lineage>
        <taxon>Bacteria</taxon>
        <taxon>Bacillati</taxon>
        <taxon>Actinomycetota</taxon>
        <taxon>Actinomycetes</taxon>
        <taxon>Bifidobacteriales</taxon>
        <taxon>Bifidobacteriaceae</taxon>
        <taxon>Pseudoscardovia</taxon>
    </lineage>
</organism>
<dbReference type="GO" id="GO:0016757">
    <property type="term" value="F:glycosyltransferase activity"/>
    <property type="evidence" value="ECO:0007669"/>
    <property type="project" value="UniProtKB-KW"/>
</dbReference>
<protein>
    <submittedName>
        <fullName evidence="4">Glycosyl transferase</fullName>
    </submittedName>
</protein>
<dbReference type="Pfam" id="PF13439">
    <property type="entry name" value="Glyco_transf_4"/>
    <property type="match status" value="1"/>
</dbReference>
<gene>
    <name evidence="4" type="ORF">PSSU_1405</name>
</gene>
<dbReference type="PANTHER" id="PTHR45947:SF3">
    <property type="entry name" value="SULFOQUINOVOSYL TRANSFERASE SQD2"/>
    <property type="match status" value="1"/>
</dbReference>
<dbReference type="Pfam" id="PF13692">
    <property type="entry name" value="Glyco_trans_1_4"/>
    <property type="match status" value="1"/>
</dbReference>
<comment type="caution">
    <text evidence="4">The sequence shown here is derived from an EMBL/GenBank/DDBJ whole genome shotgun (WGS) entry which is preliminary data.</text>
</comment>
<keyword evidence="2 4" id="KW-0808">Transferase</keyword>
<dbReference type="CDD" id="cd03801">
    <property type="entry name" value="GT4_PimA-like"/>
    <property type="match status" value="1"/>
</dbReference>
<keyword evidence="5" id="KW-1185">Reference proteome</keyword>
<evidence type="ECO:0000256" key="2">
    <source>
        <dbReference type="ARBA" id="ARBA00022679"/>
    </source>
</evidence>
<dbReference type="AlphaFoldDB" id="A0A261ERW2"/>
<proteinExistence type="predicted"/>
<dbReference type="GO" id="GO:1901137">
    <property type="term" value="P:carbohydrate derivative biosynthetic process"/>
    <property type="evidence" value="ECO:0007669"/>
    <property type="project" value="UniProtKB-ARBA"/>
</dbReference>
<dbReference type="Gene3D" id="3.40.50.2000">
    <property type="entry name" value="Glycogen Phosphorylase B"/>
    <property type="match status" value="2"/>
</dbReference>
<name>A0A261ERW2_9BIFI</name>
<dbReference type="InterPro" id="IPR028098">
    <property type="entry name" value="Glyco_trans_4-like_N"/>
</dbReference>